<keyword evidence="2" id="KW-0472">Membrane</keyword>
<reference evidence="3 4" key="1">
    <citation type="journal article" date="2019" name="Environ. Microbiol.">
        <title>At the nexus of three kingdoms: the genome of the mycorrhizal fungus Gigaspora margarita provides insights into plant, endobacterial and fungal interactions.</title>
        <authorList>
            <person name="Venice F."/>
            <person name="Ghignone S."/>
            <person name="Salvioli di Fossalunga A."/>
            <person name="Amselem J."/>
            <person name="Novero M."/>
            <person name="Xianan X."/>
            <person name="Sedzielewska Toro K."/>
            <person name="Morin E."/>
            <person name="Lipzen A."/>
            <person name="Grigoriev I.V."/>
            <person name="Henrissat B."/>
            <person name="Martin F.M."/>
            <person name="Bonfante P."/>
        </authorList>
    </citation>
    <scope>NUCLEOTIDE SEQUENCE [LARGE SCALE GENOMIC DNA]</scope>
    <source>
        <strain evidence="3 4">BEG34</strain>
    </source>
</reference>
<dbReference type="EMBL" id="WTPW01001386">
    <property type="protein sequence ID" value="KAF0438411.1"/>
    <property type="molecule type" value="Genomic_DNA"/>
</dbReference>
<evidence type="ECO:0000256" key="1">
    <source>
        <dbReference type="SAM" id="Coils"/>
    </source>
</evidence>
<keyword evidence="4" id="KW-1185">Reference proteome</keyword>
<gene>
    <name evidence="3" type="ORF">F8M41_004249</name>
</gene>
<organism evidence="3 4">
    <name type="scientific">Gigaspora margarita</name>
    <dbReference type="NCBI Taxonomy" id="4874"/>
    <lineage>
        <taxon>Eukaryota</taxon>
        <taxon>Fungi</taxon>
        <taxon>Fungi incertae sedis</taxon>
        <taxon>Mucoromycota</taxon>
        <taxon>Glomeromycotina</taxon>
        <taxon>Glomeromycetes</taxon>
        <taxon>Diversisporales</taxon>
        <taxon>Gigasporaceae</taxon>
        <taxon>Gigaspora</taxon>
    </lineage>
</organism>
<accession>A0A8H4A5K5</accession>
<evidence type="ECO:0000313" key="3">
    <source>
        <dbReference type="EMBL" id="KAF0438411.1"/>
    </source>
</evidence>
<sequence>MAKENDIKDDTNGDYNVKTDDYDPTTDAYSTIMSSLVPVCGQLLYLKPATDFHRWIVDKIDDLMFCWPITTPIIWFIMDYLRIHAGYYLEYSHSYQYFYFYWQVLQNLFTNGFIWTGTFLFLSRLGTHYLGADDAKYCTLACIMKDEIMSKHLSLTNIYHCNIFTKIDNINNVIREFFKNKIISTFVNDEINIQAEEEPQNMNIENNLEAKIEGLEERISQIEKQNARNERLLKTKIESLEERILQIESQNAQIESFLELF</sequence>
<proteinExistence type="predicted"/>
<protein>
    <submittedName>
        <fullName evidence="3">Uncharacterized protein</fullName>
    </submittedName>
</protein>
<evidence type="ECO:0000256" key="2">
    <source>
        <dbReference type="SAM" id="Phobius"/>
    </source>
</evidence>
<dbReference type="AlphaFoldDB" id="A0A8H4A5K5"/>
<keyword evidence="2" id="KW-1133">Transmembrane helix</keyword>
<dbReference type="Proteomes" id="UP000439903">
    <property type="component" value="Unassembled WGS sequence"/>
</dbReference>
<name>A0A8H4A5K5_GIGMA</name>
<evidence type="ECO:0000313" key="4">
    <source>
        <dbReference type="Proteomes" id="UP000439903"/>
    </source>
</evidence>
<keyword evidence="1" id="KW-0175">Coiled coil</keyword>
<comment type="caution">
    <text evidence="3">The sequence shown here is derived from an EMBL/GenBank/DDBJ whole genome shotgun (WGS) entry which is preliminary data.</text>
</comment>
<feature type="transmembrane region" description="Helical" evidence="2">
    <location>
        <begin position="60"/>
        <end position="78"/>
    </location>
</feature>
<feature type="transmembrane region" description="Helical" evidence="2">
    <location>
        <begin position="98"/>
        <end position="122"/>
    </location>
</feature>
<feature type="coiled-coil region" evidence="1">
    <location>
        <begin position="205"/>
        <end position="257"/>
    </location>
</feature>
<keyword evidence="2" id="KW-0812">Transmembrane</keyword>